<keyword evidence="4" id="KW-0540">Nuclease</keyword>
<dbReference type="GO" id="GO:0005634">
    <property type="term" value="C:nucleus"/>
    <property type="evidence" value="ECO:0007669"/>
    <property type="project" value="UniProtKB-SubCell"/>
</dbReference>
<evidence type="ECO:0000256" key="1">
    <source>
        <dbReference type="ARBA" id="ARBA00001968"/>
    </source>
</evidence>
<reference evidence="8" key="1">
    <citation type="submission" date="2020-04" db="EMBL/GenBank/DDBJ databases">
        <authorList>
            <person name="Alioto T."/>
            <person name="Alioto T."/>
            <person name="Gomez Garrido J."/>
        </authorList>
    </citation>
    <scope>NUCLEOTIDE SEQUENCE</scope>
    <source>
        <strain evidence="8">A484AB</strain>
    </source>
</reference>
<keyword evidence="9" id="KW-1185">Reference proteome</keyword>
<dbReference type="GO" id="GO:0004518">
    <property type="term" value="F:nuclease activity"/>
    <property type="evidence" value="ECO:0007669"/>
    <property type="project" value="UniProtKB-KW"/>
</dbReference>
<dbReference type="InterPro" id="IPR027806">
    <property type="entry name" value="HARBI1_dom"/>
</dbReference>
<evidence type="ECO:0000256" key="4">
    <source>
        <dbReference type="ARBA" id="ARBA00022722"/>
    </source>
</evidence>
<dbReference type="EMBL" id="CACRXK020005189">
    <property type="protein sequence ID" value="CAB4005410.1"/>
    <property type="molecule type" value="Genomic_DNA"/>
</dbReference>
<evidence type="ECO:0000256" key="2">
    <source>
        <dbReference type="ARBA" id="ARBA00004123"/>
    </source>
</evidence>
<dbReference type="AlphaFoldDB" id="A0A6S7HQ83"/>
<dbReference type="PANTHER" id="PTHR22930">
    <property type="match status" value="1"/>
</dbReference>
<accession>A0A6S7HQ83</accession>
<dbReference type="PANTHER" id="PTHR22930:SF258">
    <property type="entry name" value="PROTEIN ALP1-LIKE ISOFORM X1"/>
    <property type="match status" value="1"/>
</dbReference>
<dbReference type="Proteomes" id="UP001152795">
    <property type="component" value="Unassembled WGS sequence"/>
</dbReference>
<sequence>MAALNREFLLQLNLFILLAIRRQQRKRKKHRFCVSEIFQKREVLGAYYRLVLELRLHDREYFFRFLRMSPDRFDRLLSPVGPLIAKKHCKSRKPISPSERLAVTLRYLATGDSQQSHVFYFRIGRSTVSNIVKETCNALWTALNQDYLKSPSTEEQWTNIADEFEREWNFPHCIGALDGKHFAMECPRNAGSAFFNYKNFHSIVLLATCDAKYCFTLIDIGAYGRENDAGVLTDSAFGQAFESDAVHLNLPQPVKVGTRCLPYVLVGDDIFPLKEWLMKPYPGKNLTEPERVFNYRLSRARRTIENAFGILAAKWRIFQRPIRGSVNLVENITRATVCLHNYLQLPDNAAYIPEKFIDSEDPAGNIDQGDWREVVENDGGLGRLAGNRYKFNASKARNDLNDYFNQEGQVPWQLCHVRSCGNVNS</sequence>
<evidence type="ECO:0000256" key="7">
    <source>
        <dbReference type="ARBA" id="ARBA00023242"/>
    </source>
</evidence>
<dbReference type="GO" id="GO:0046872">
    <property type="term" value="F:metal ion binding"/>
    <property type="evidence" value="ECO:0007669"/>
    <property type="project" value="UniProtKB-KW"/>
</dbReference>
<proteinExistence type="inferred from homology"/>
<comment type="similarity">
    <text evidence="3">Belongs to the HARBI1 family.</text>
</comment>
<evidence type="ECO:0000256" key="5">
    <source>
        <dbReference type="ARBA" id="ARBA00022723"/>
    </source>
</evidence>
<evidence type="ECO:0000256" key="3">
    <source>
        <dbReference type="ARBA" id="ARBA00006958"/>
    </source>
</evidence>
<comment type="subcellular location">
    <subcellularLocation>
        <location evidence="2">Nucleus</location>
    </subcellularLocation>
</comment>
<name>A0A6S7HQ83_PARCT</name>
<comment type="cofactor">
    <cofactor evidence="1">
        <name>a divalent metal cation</name>
        <dbReference type="ChEBI" id="CHEBI:60240"/>
    </cofactor>
</comment>
<keyword evidence="7" id="KW-0539">Nucleus</keyword>
<dbReference type="InterPro" id="IPR045249">
    <property type="entry name" value="HARBI1-like"/>
</dbReference>
<keyword evidence="6" id="KW-0378">Hydrolase</keyword>
<dbReference type="Pfam" id="PF13359">
    <property type="entry name" value="DDE_Tnp_4"/>
    <property type="match status" value="1"/>
</dbReference>
<dbReference type="OrthoDB" id="5983732at2759"/>
<evidence type="ECO:0000313" key="8">
    <source>
        <dbReference type="EMBL" id="CAB4005410.1"/>
    </source>
</evidence>
<evidence type="ECO:0000313" key="9">
    <source>
        <dbReference type="Proteomes" id="UP001152795"/>
    </source>
</evidence>
<organism evidence="8 9">
    <name type="scientific">Paramuricea clavata</name>
    <name type="common">Red gorgonian</name>
    <name type="synonym">Violescent sea-whip</name>
    <dbReference type="NCBI Taxonomy" id="317549"/>
    <lineage>
        <taxon>Eukaryota</taxon>
        <taxon>Metazoa</taxon>
        <taxon>Cnidaria</taxon>
        <taxon>Anthozoa</taxon>
        <taxon>Octocorallia</taxon>
        <taxon>Malacalcyonacea</taxon>
        <taxon>Plexauridae</taxon>
        <taxon>Paramuricea</taxon>
    </lineage>
</organism>
<dbReference type="GO" id="GO:0016787">
    <property type="term" value="F:hydrolase activity"/>
    <property type="evidence" value="ECO:0007669"/>
    <property type="project" value="UniProtKB-KW"/>
</dbReference>
<keyword evidence="5" id="KW-0479">Metal-binding</keyword>
<comment type="caution">
    <text evidence="8">The sequence shown here is derived from an EMBL/GenBank/DDBJ whole genome shotgun (WGS) entry which is preliminary data.</text>
</comment>
<protein>
    <submittedName>
        <fullName evidence="8">Uncharacterized protein</fullName>
    </submittedName>
</protein>
<evidence type="ECO:0000256" key="6">
    <source>
        <dbReference type="ARBA" id="ARBA00022801"/>
    </source>
</evidence>
<gene>
    <name evidence="8" type="ORF">PACLA_8A053884</name>
</gene>